<dbReference type="PATRIC" id="fig|45074.5.peg.4026"/>
<sequence>MNLLFYTYLIKNFQIKMRSISHCLNKQLAEICQRSFQLEELSHKVKQLLPENLVEECSVGSFNKGCLVLATTNAVWATQLRYLLPELRDRLRKEARLYQLSSIKVTVSPPTFQHEKCTQPQKNELSEKAKATIVHESQQCSYEPLQKALLRLADHDDDHINK</sequence>
<dbReference type="EMBL" id="LNYU01000091">
    <property type="protein sequence ID" value="KTD53336.1"/>
    <property type="molecule type" value="Genomic_DNA"/>
</dbReference>
<keyword evidence="2" id="KW-1185">Reference proteome</keyword>
<comment type="caution">
    <text evidence="1">The sequence shown here is derived from an EMBL/GenBank/DDBJ whole genome shotgun (WGS) entry which is preliminary data.</text>
</comment>
<protein>
    <recommendedName>
        <fullName evidence="3">DUF721 domain-containing protein</fullName>
    </recommendedName>
</protein>
<accession>A0A0W0Y8S5</accession>
<name>A0A0W0Y8S5_9GAMM</name>
<dbReference type="STRING" id="45074.Lsan_3746"/>
<evidence type="ECO:0008006" key="3">
    <source>
        <dbReference type="Google" id="ProtNLM"/>
    </source>
</evidence>
<dbReference type="InterPro" id="IPR007922">
    <property type="entry name" value="DciA-like"/>
</dbReference>
<dbReference type="Proteomes" id="UP000054703">
    <property type="component" value="Unassembled WGS sequence"/>
</dbReference>
<organism evidence="1 2">
    <name type="scientific">Legionella santicrucis</name>
    <dbReference type="NCBI Taxonomy" id="45074"/>
    <lineage>
        <taxon>Bacteria</taxon>
        <taxon>Pseudomonadati</taxon>
        <taxon>Pseudomonadota</taxon>
        <taxon>Gammaproteobacteria</taxon>
        <taxon>Legionellales</taxon>
        <taxon>Legionellaceae</taxon>
        <taxon>Legionella</taxon>
    </lineage>
</organism>
<reference evidence="1 2" key="1">
    <citation type="submission" date="2015-11" db="EMBL/GenBank/DDBJ databases">
        <title>Genomic analysis of 38 Legionella species identifies large and diverse effector repertoires.</title>
        <authorList>
            <person name="Burstein D."/>
            <person name="Amaro F."/>
            <person name="Zusman T."/>
            <person name="Lifshitz Z."/>
            <person name="Cohen O."/>
            <person name="Gilbert J.A."/>
            <person name="Pupko T."/>
            <person name="Shuman H.A."/>
            <person name="Segal G."/>
        </authorList>
    </citation>
    <scope>NUCLEOTIDE SEQUENCE [LARGE SCALE GENOMIC DNA]</scope>
    <source>
        <strain evidence="1 2">SC-63-C7</strain>
    </source>
</reference>
<evidence type="ECO:0000313" key="1">
    <source>
        <dbReference type="EMBL" id="KTD53336.1"/>
    </source>
</evidence>
<gene>
    <name evidence="1" type="ORF">Lsan_3746</name>
</gene>
<evidence type="ECO:0000313" key="2">
    <source>
        <dbReference type="Proteomes" id="UP000054703"/>
    </source>
</evidence>
<dbReference type="Pfam" id="PF05258">
    <property type="entry name" value="DciA"/>
    <property type="match status" value="1"/>
</dbReference>
<dbReference type="AlphaFoldDB" id="A0A0W0Y8S5"/>
<proteinExistence type="predicted"/>